<name>A0A3T0D0Z1_9VIRU</name>
<reference evidence="2" key="1">
    <citation type="journal article" date="2019" name="PLoS ONE">
        <title>Hiding in plain sight: New virus genomes discovered via a systematic analysis of fungal public transcriptomes.</title>
        <authorList>
            <person name="Gilbert K.B."/>
            <person name="Holcomb E.E."/>
            <person name="Allscheid R.L."/>
            <person name="Carrington J.C."/>
        </authorList>
    </citation>
    <scope>NUCLEOTIDE SEQUENCE</scope>
    <source>
        <strain evidence="2">AhAv1CBS 117.55</strain>
    </source>
</reference>
<feature type="region of interest" description="Disordered" evidence="1">
    <location>
        <begin position="27"/>
        <end position="56"/>
    </location>
</feature>
<dbReference type="EMBL" id="MK279439">
    <property type="protein sequence ID" value="AZT88577.1"/>
    <property type="molecule type" value="Genomic_RNA"/>
</dbReference>
<evidence type="ECO:0000256" key="1">
    <source>
        <dbReference type="SAM" id="MobiDB-lite"/>
    </source>
</evidence>
<accession>A0A3T0D0Z1</accession>
<organism evidence="2">
    <name type="scientific">Aspergillus heteromorphus alternavirus 1</name>
    <dbReference type="NCBI Taxonomy" id="2501287"/>
    <lineage>
        <taxon>Viruses</taxon>
        <taxon>Riboviria</taxon>
        <taxon>Orthornavirae</taxon>
        <taxon>Duplornaviricota</taxon>
        <taxon>Chrymotiviricetes</taxon>
        <taxon>Ghabrivirales</taxon>
        <taxon>Gammatotivirineae</taxon>
        <taxon>Alternaviridae</taxon>
        <taxon>Alternavirus</taxon>
    </lineage>
</organism>
<protein>
    <submittedName>
        <fullName evidence="2">Uncharacterized protein</fullName>
    </submittedName>
</protein>
<sequence>MLSNEEFAAKMEARRNLALEMLAKFHREGRPSLPSIGQRPGPEPTKATQDYPEVEEDPVNDVTTAGTADRNVTMAPESPLAGEVNTVEPVVVSDVPVVEARGAEGFDAPLPVQSTLAGIDGAKVHFANVVKQAHQNVRSEGDLASSIAIAIGQDATESTEATVTAVTSRVAAARIALQKGAVASLVPRQGMDVRVCALRDSMAAQRQFPAHTPVYVPSGLTDSAAAALISLLVNGGPAAYAWEYPAGIGDAGLMPAVMRWKWPGGSDRILVVSEYDRDWLVPFGGAALTADALIAVENYYRAEWGDSIFDDGWRAAMALSGVYVEPEAVRLNFGRDVQVKQITRRYLIDGAEVAAAEDWPGPSDPGERGDDPALRGIFTHIPPSVMTALGAPLWRVWVEHHDNWGDGDRPNVDMYMSMQLEARGIMYLDTGGTRWLAHWDDLTTPAMQEADPGLVSFVQHARRTHVQSIYGDGIVAPPRRGDFDPRHPRFRSVFGSSDAGVMLIPRLRIVSVLAVLAGISVTVPARPVERFWDDGNMKVVFESYAARLHFLFTRSLSDQYLEPAVMRVLPLSGAVGMLGVPDAYRCMVLPKQLDGVNYPYENLECLENGGILRSFNDTPFAGMAVPGSWDMQGGLLVVAADGNSYAAIDSAARVTWLTDGRIDVHTRLRPNKRLVVILNDDKLPNPFALPRFVSGTRGVEKLSVEAGRGLNALQAGRAMGAYIWSSF</sequence>
<gene>
    <name evidence="2" type="ORF">AheAV1_s3gp1</name>
</gene>
<evidence type="ECO:0000313" key="2">
    <source>
        <dbReference type="EMBL" id="AZT88577.1"/>
    </source>
</evidence>
<proteinExistence type="predicted"/>